<dbReference type="Gene3D" id="2.60.40.10">
    <property type="entry name" value="Immunoglobulins"/>
    <property type="match status" value="3"/>
</dbReference>
<dbReference type="GeneTree" id="ENSGT01150000286924"/>
<dbReference type="InterPro" id="IPR003599">
    <property type="entry name" value="Ig_sub"/>
</dbReference>
<evidence type="ECO:0000256" key="5">
    <source>
        <dbReference type="ARBA" id="ARBA00046458"/>
    </source>
</evidence>
<dbReference type="InterPro" id="IPR013783">
    <property type="entry name" value="Ig-like_fold"/>
</dbReference>
<dbReference type="SMART" id="SM00409">
    <property type="entry name" value="IG"/>
    <property type="match status" value="3"/>
</dbReference>
<keyword evidence="9" id="KW-1185">Reference proteome</keyword>
<keyword evidence="6" id="KW-0732">Signal</keyword>
<dbReference type="InterPro" id="IPR007110">
    <property type="entry name" value="Ig-like_dom"/>
</dbReference>
<protein>
    <recommendedName>
        <fullName evidence="2">B-cell receptor CD22</fullName>
    </recommendedName>
    <alternativeName>
        <fullName evidence="3">Sialic acid-binding Ig-like lectin 2</fullName>
    </alternativeName>
</protein>
<evidence type="ECO:0000256" key="3">
    <source>
        <dbReference type="ARBA" id="ARBA00041781"/>
    </source>
</evidence>
<dbReference type="Pfam" id="PF24518">
    <property type="entry name" value="Ig_CD22"/>
    <property type="match status" value="1"/>
</dbReference>
<proteinExistence type="predicted"/>
<dbReference type="Proteomes" id="UP000694620">
    <property type="component" value="Unassembled WGS sequence"/>
</dbReference>
<evidence type="ECO:0000256" key="6">
    <source>
        <dbReference type="SAM" id="SignalP"/>
    </source>
</evidence>
<dbReference type="PANTHER" id="PTHR46013">
    <property type="entry name" value="VASCULAR CELL ADHESION MOLECULE 1"/>
    <property type="match status" value="1"/>
</dbReference>
<evidence type="ECO:0000256" key="1">
    <source>
        <dbReference type="ARBA" id="ARBA00023319"/>
    </source>
</evidence>
<dbReference type="Ensembl" id="ENSECRT00000023688.1">
    <property type="protein sequence ID" value="ENSECRP00000023185.1"/>
    <property type="gene ID" value="ENSECRG00000015683.1"/>
</dbReference>
<evidence type="ECO:0000256" key="4">
    <source>
        <dbReference type="ARBA" id="ARBA00045430"/>
    </source>
</evidence>
<reference evidence="8" key="2">
    <citation type="submission" date="2025-09" db="UniProtKB">
        <authorList>
            <consortium name="Ensembl"/>
        </authorList>
    </citation>
    <scope>IDENTIFICATION</scope>
</reference>
<name>A0A8C4SXJ3_ERPCA</name>
<dbReference type="PROSITE" id="PS50835">
    <property type="entry name" value="IG_LIKE"/>
    <property type="match status" value="2"/>
</dbReference>
<feature type="domain" description="Ig-like" evidence="7">
    <location>
        <begin position="214"/>
        <end position="293"/>
    </location>
</feature>
<feature type="chain" id="PRO_5034019743" description="B-cell receptor CD22" evidence="6">
    <location>
        <begin position="18"/>
        <end position="336"/>
    </location>
</feature>
<dbReference type="InterPro" id="IPR013151">
    <property type="entry name" value="Immunoglobulin_dom"/>
</dbReference>
<accession>A0A8C4SXJ3</accession>
<dbReference type="SMART" id="SM00408">
    <property type="entry name" value="IGc2"/>
    <property type="match status" value="2"/>
</dbReference>
<dbReference type="InterPro" id="IPR003598">
    <property type="entry name" value="Ig_sub2"/>
</dbReference>
<comment type="function">
    <text evidence="4">Most highly expressed siglec (sialic acid-binding immunoglobulin-like lectin) on B-cells that plays a role in various aspects of B-cell biology including differentiation, antigen presentation, and trafficking to bone marrow. Binds to alpha 2,6-linked sialic acid residues of surface molecules such as CD22 itself, CD45 and IgM in a cis configuration. Can also bind to ligands on other cells as an adhesion molecule in a trans configuration. Acts as an inhibitory coreceptor on the surface of B-cells and inhibits B-cell receptor induced signaling, characterized by inhibition of the calcium mobilization and cellular activation. Mechanistically, the immunoreceptor tyrosine-based inhibitory motif domain is phosphorylated by the Src kinase LYN, which in turn leads to the recruitment of the protein tyrosine phosphatase 1/PTPN6, leading to the negative regulation of BCR signaling. If this negative signaling from is of sufficient strength, apoptosis of the B-cell can be induced.</text>
</comment>
<keyword evidence="1" id="KW-0393">Immunoglobulin domain</keyword>
<dbReference type="Pfam" id="PF13927">
    <property type="entry name" value="Ig_3"/>
    <property type="match status" value="1"/>
</dbReference>
<dbReference type="Pfam" id="PF00047">
    <property type="entry name" value="ig"/>
    <property type="match status" value="1"/>
</dbReference>
<dbReference type="SUPFAM" id="SSF48726">
    <property type="entry name" value="Immunoglobulin"/>
    <property type="match status" value="3"/>
</dbReference>
<comment type="subunit">
    <text evidence="5">Predominantly monomer of isoform CD22-beta. Also found as heterodimer of isoform CD22-beta and a shorter isoform. Interacts with PTPN6/SHP-1, LYN, SYK, PIK3R1/PIK3R2 and PLCG1 upon phosphorylation. Interacts with GRB2, INPP5D and SHC1 upon phosphorylation. May form a complex with INPP5D/SHIP, GRB2 and SHC1.</text>
</comment>
<evidence type="ECO:0000259" key="7">
    <source>
        <dbReference type="PROSITE" id="PS50835"/>
    </source>
</evidence>
<evidence type="ECO:0000256" key="2">
    <source>
        <dbReference type="ARBA" id="ARBA00040106"/>
    </source>
</evidence>
<feature type="signal peptide" evidence="6">
    <location>
        <begin position="1"/>
        <end position="17"/>
    </location>
</feature>
<evidence type="ECO:0000313" key="8">
    <source>
        <dbReference type="Ensembl" id="ENSECRP00000023185.1"/>
    </source>
</evidence>
<feature type="domain" description="Ig-like" evidence="7">
    <location>
        <begin position="131"/>
        <end position="207"/>
    </location>
</feature>
<reference evidence="8" key="1">
    <citation type="submission" date="2025-08" db="UniProtKB">
        <authorList>
            <consortium name="Ensembl"/>
        </authorList>
    </citation>
    <scope>IDENTIFICATION</scope>
</reference>
<organism evidence="8 9">
    <name type="scientific">Erpetoichthys calabaricus</name>
    <name type="common">Rope fish</name>
    <name type="synonym">Calamoichthys calabaricus</name>
    <dbReference type="NCBI Taxonomy" id="27687"/>
    <lineage>
        <taxon>Eukaryota</taxon>
        <taxon>Metazoa</taxon>
        <taxon>Chordata</taxon>
        <taxon>Craniata</taxon>
        <taxon>Vertebrata</taxon>
        <taxon>Euteleostomi</taxon>
        <taxon>Actinopterygii</taxon>
        <taxon>Polypteriformes</taxon>
        <taxon>Polypteridae</taxon>
        <taxon>Erpetoichthys</taxon>
    </lineage>
</organism>
<dbReference type="PANTHER" id="PTHR46013:SF4">
    <property type="entry name" value="B-CELL RECEPTOR CD22-RELATED"/>
    <property type="match status" value="1"/>
</dbReference>
<dbReference type="AlphaFoldDB" id="A0A8C4SXJ3"/>
<dbReference type="InterPro" id="IPR056386">
    <property type="entry name" value="Ig_CD22"/>
</dbReference>
<dbReference type="InterPro" id="IPR036179">
    <property type="entry name" value="Ig-like_dom_sf"/>
</dbReference>
<evidence type="ECO:0000313" key="9">
    <source>
        <dbReference type="Proteomes" id="UP000694620"/>
    </source>
</evidence>
<sequence>YIYMLGYLTFCPLLCFADVSEWGATYETMRICALKGSTVTINCTYRHPECVTVENQMWFYSPEKNNTFNVLQTTVYHTNEQKVSSSHSKRVQFLGNKTTKSCSIEIFNVSREDSGFYAFRFEGTNNWTQVPGIELTVEATAEKVKENDTVNLTCSMNCSLNSSIFSWFKNRQLLNESSEKLEIQKTSAKDHGSYWCRTGNISSTELHLNVEYAPKNAVIAGHPNSSIEEGDSVILNCTVAANPPCNYSWIKENTSCVGSGEQLHINKCNKSHTGSYYCEATNIHGMARSAHVHHQPLPCVFLVDFVSFRRKVFKLYFDFCPPQRYSFVTIPDTHSF</sequence>